<dbReference type="GO" id="GO:0005739">
    <property type="term" value="C:mitochondrion"/>
    <property type="evidence" value="ECO:0007669"/>
    <property type="project" value="UniProtKB-ARBA"/>
</dbReference>
<geneLocation type="mitochondrion" evidence="2"/>
<keyword evidence="2" id="KW-0496">Mitochondrion</keyword>
<dbReference type="SUPFAM" id="SSF55608">
    <property type="entry name" value="Homing endonucleases"/>
    <property type="match status" value="2"/>
</dbReference>
<dbReference type="InterPro" id="IPR004860">
    <property type="entry name" value="LAGLIDADG_dom"/>
</dbReference>
<feature type="domain" description="Homing endonuclease LAGLIDADG" evidence="1">
    <location>
        <begin position="59"/>
        <end position="157"/>
    </location>
</feature>
<dbReference type="GeneID" id="70588208"/>
<gene>
    <name evidence="2" type="primary">orf346</name>
</gene>
<dbReference type="FunFam" id="3.10.28.10:FF:000010">
    <property type="entry name" value="LAGLIDADG homing endonuclease I-LtrII"/>
    <property type="match status" value="1"/>
</dbReference>
<dbReference type="EMBL" id="MW557546">
    <property type="protein sequence ID" value="QTT58119.1"/>
    <property type="molecule type" value="Genomic_DNA"/>
</dbReference>
<dbReference type="Pfam" id="PF00961">
    <property type="entry name" value="LAGLIDADG_1"/>
    <property type="match status" value="2"/>
</dbReference>
<proteinExistence type="predicted"/>
<dbReference type="AlphaFoldDB" id="A0A8A9WE89"/>
<dbReference type="PANTHER" id="PTHR36181">
    <property type="entry name" value="INTRON-ENCODED ENDONUCLEASE AI3-RELATED"/>
    <property type="match status" value="1"/>
</dbReference>
<reference evidence="2" key="1">
    <citation type="submission" date="2021-02" db="EMBL/GenBank/DDBJ databases">
        <authorList>
            <person name="Yu H."/>
            <person name="He Y."/>
            <person name="Yang F."/>
        </authorList>
    </citation>
    <scope>NUCLEOTIDE SEQUENCE</scope>
</reference>
<dbReference type="PANTHER" id="PTHR36181:SF4">
    <property type="entry name" value="LAGLIDADG ENDONUCLEASE"/>
    <property type="match status" value="1"/>
</dbReference>
<feature type="domain" description="Homing endonuclease LAGLIDADG" evidence="1">
    <location>
        <begin position="216"/>
        <end position="316"/>
    </location>
</feature>
<sequence>MNESLCVNNTYLDGEGLLLGPSLFSFIFFINKINSKGKPTLGTRVISTQSSLKIDPNYITGFTDGEGCFYIGLSPDKNYNSGYRVKLSFQIGLHEKDLGLLKLIISYFGVGKISKLASNSVLYRVTSIDELKVIIDHFDRYPLISYKYKDYLLFKQAFELVQKKEHFSVEGLRKIVAIKASINLKLSSNLKNAFPNIVPITIPKIEDRKILNYNWIAGFTDAEGCFFIAHKKSQASKLGETVWLKFILTQHSRDENLLKNFIEIFGCGRFVAKNTKEYGEFIVEKYSDIRDKIIPLFEKYPLYGIKKENYLDFKKVSELINNKSHLTLEGLEQIKQIKSGMNKYRK</sequence>
<dbReference type="GO" id="GO:0004519">
    <property type="term" value="F:endonuclease activity"/>
    <property type="evidence" value="ECO:0007669"/>
    <property type="project" value="InterPro"/>
</dbReference>
<organism evidence="2">
    <name type="scientific">Macrophomina phaseolina</name>
    <dbReference type="NCBI Taxonomy" id="35725"/>
    <lineage>
        <taxon>Eukaryota</taxon>
        <taxon>Fungi</taxon>
        <taxon>Dikarya</taxon>
        <taxon>Ascomycota</taxon>
        <taxon>Pezizomycotina</taxon>
        <taxon>Dothideomycetes</taxon>
        <taxon>Dothideomycetes incertae sedis</taxon>
        <taxon>Botryosphaeriales</taxon>
        <taxon>Botryosphaeriaceae</taxon>
        <taxon>Macrophomina</taxon>
    </lineage>
</organism>
<dbReference type="InterPro" id="IPR051289">
    <property type="entry name" value="LAGLIDADG_Endonuclease"/>
</dbReference>
<evidence type="ECO:0000259" key="1">
    <source>
        <dbReference type="Pfam" id="PF00961"/>
    </source>
</evidence>
<protein>
    <recommendedName>
        <fullName evidence="1">Homing endonuclease LAGLIDADG domain-containing protein</fullName>
    </recommendedName>
</protein>
<name>A0A8A9WE89_9PEZI</name>
<dbReference type="RefSeq" id="YP_010248841.1">
    <property type="nucleotide sequence ID" value="NC_060329.1"/>
</dbReference>
<dbReference type="InterPro" id="IPR027434">
    <property type="entry name" value="Homing_endonucl"/>
</dbReference>
<dbReference type="Gene3D" id="3.10.28.10">
    <property type="entry name" value="Homing endonucleases"/>
    <property type="match status" value="2"/>
</dbReference>
<evidence type="ECO:0000313" key="2">
    <source>
        <dbReference type="EMBL" id="QTT58119.1"/>
    </source>
</evidence>
<accession>A0A8A9WE89</accession>